<dbReference type="RefSeq" id="WP_087198488.1">
    <property type="nucleotide sequence ID" value="NZ_PPEL01000032.1"/>
</dbReference>
<organism evidence="3 4">
    <name type="scientific">Rubneribacter badeniensis</name>
    <dbReference type="NCBI Taxonomy" id="2070688"/>
    <lineage>
        <taxon>Bacteria</taxon>
        <taxon>Bacillati</taxon>
        <taxon>Actinomycetota</taxon>
        <taxon>Coriobacteriia</taxon>
        <taxon>Eggerthellales</taxon>
        <taxon>Eggerthellaceae</taxon>
        <taxon>Rubneribacter</taxon>
    </lineage>
</organism>
<evidence type="ECO:0000313" key="4">
    <source>
        <dbReference type="Proteomes" id="UP000236488"/>
    </source>
</evidence>
<dbReference type="EMBL" id="PPEL01000032">
    <property type="protein sequence ID" value="PNV65400.1"/>
    <property type="molecule type" value="Genomic_DNA"/>
</dbReference>
<proteinExistence type="predicted"/>
<dbReference type="Proteomes" id="UP000789325">
    <property type="component" value="Unassembled WGS sequence"/>
</dbReference>
<dbReference type="SUPFAM" id="SSF48695">
    <property type="entry name" value="Multiheme cytochromes"/>
    <property type="match status" value="2"/>
</dbReference>
<sequence>MTHILTEGRFAKALVCAAVLAVTALLTALMFTATGCAPQAAGERTPKEDPLASQPVDWSIDGDCAVCHAAEDALMQDANCPQASEHANLACIECHTNTDTLTSVHANLTYGDATKTIDLKPKEETVDSAVCQNPDCHGTMEDMAKLTADNTDFKDEKGKVQNPHEYSSNEQHDANQPVCTDCHKVHSEELQEDAMKWCAQCHHKGVFQCGTCHELRQRAAA</sequence>
<name>A0A2K2U5D1_9ACTN</name>
<dbReference type="InterPro" id="IPR036280">
    <property type="entry name" value="Multihaem_cyt_sf"/>
</dbReference>
<comment type="caution">
    <text evidence="3">The sequence shown here is derived from an EMBL/GenBank/DDBJ whole genome shotgun (WGS) entry which is preliminary data.</text>
</comment>
<evidence type="ECO:0000256" key="1">
    <source>
        <dbReference type="SAM" id="MobiDB-lite"/>
    </source>
</evidence>
<reference evidence="3 4" key="1">
    <citation type="journal article" date="2018" name="Int. J. Syst. Evol. Microbiol.">
        <title>Rubneribacter badeniensis gen. nov., sp. nov. and Enteroscipio rubneri gen. nov., sp. nov., new members of the Eggerthellaceae isolated from human faeces.</title>
        <authorList>
            <person name="Danylec N."/>
            <person name="Gobl A."/>
            <person name="Stoll D.A."/>
            <person name="Hetzer B."/>
            <person name="Kulling S.E."/>
            <person name="Huch M."/>
        </authorList>
    </citation>
    <scope>NUCLEOTIDE SEQUENCE [LARGE SCALE GENOMIC DNA]</scope>
    <source>
        <strain evidence="3 4">ResAG-85</strain>
    </source>
</reference>
<dbReference type="AlphaFoldDB" id="A0A2K2U5D1"/>
<accession>A0A2K2U5D1</accession>
<evidence type="ECO:0000313" key="2">
    <source>
        <dbReference type="EMBL" id="HJH43012.1"/>
    </source>
</evidence>
<protein>
    <submittedName>
        <fullName evidence="2">Cytochrome c3 family protein</fullName>
    </submittedName>
</protein>
<gene>
    <name evidence="3" type="ORF">C2L80_06690</name>
    <name evidence="2" type="ORF">K8V16_04365</name>
</gene>
<feature type="region of interest" description="Disordered" evidence="1">
    <location>
        <begin position="154"/>
        <end position="176"/>
    </location>
</feature>
<dbReference type="Gene3D" id="1.10.1130.10">
    <property type="entry name" value="Flavocytochrome C3, Chain A"/>
    <property type="match status" value="1"/>
</dbReference>
<dbReference type="EMBL" id="DYZL01000085">
    <property type="protein sequence ID" value="HJH43012.1"/>
    <property type="molecule type" value="Genomic_DNA"/>
</dbReference>
<dbReference type="Proteomes" id="UP000236488">
    <property type="component" value="Unassembled WGS sequence"/>
</dbReference>
<keyword evidence="4" id="KW-1185">Reference proteome</keyword>
<evidence type="ECO:0000313" key="3">
    <source>
        <dbReference type="EMBL" id="PNV65400.1"/>
    </source>
</evidence>
<reference evidence="2" key="2">
    <citation type="journal article" date="2021" name="PeerJ">
        <title>Extensive microbial diversity within the chicken gut microbiome revealed by metagenomics and culture.</title>
        <authorList>
            <person name="Gilroy R."/>
            <person name="Ravi A."/>
            <person name="Getino M."/>
            <person name="Pursley I."/>
            <person name="Horton D.L."/>
            <person name="Alikhan N.F."/>
            <person name="Baker D."/>
            <person name="Gharbi K."/>
            <person name="Hall N."/>
            <person name="Watson M."/>
            <person name="Adriaenssens E.M."/>
            <person name="Foster-Nyarko E."/>
            <person name="Jarju S."/>
            <person name="Secka A."/>
            <person name="Antonio M."/>
            <person name="Oren A."/>
            <person name="Chaudhuri R.R."/>
            <person name="La Ragione R."/>
            <person name="Hildebrand F."/>
            <person name="Pallen M.J."/>
        </authorList>
    </citation>
    <scope>NUCLEOTIDE SEQUENCE</scope>
    <source>
        <strain evidence="2">USAMLcec12-2067</strain>
    </source>
</reference>
<reference evidence="2" key="3">
    <citation type="submission" date="2021-09" db="EMBL/GenBank/DDBJ databases">
        <authorList>
            <person name="Gilroy R."/>
        </authorList>
    </citation>
    <scope>NUCLEOTIDE SEQUENCE</scope>
    <source>
        <strain evidence="2">USAMLcec12-2067</strain>
    </source>
</reference>